<organism evidence="1 2">
    <name type="scientific">Coemansia furcata</name>
    <dbReference type="NCBI Taxonomy" id="417177"/>
    <lineage>
        <taxon>Eukaryota</taxon>
        <taxon>Fungi</taxon>
        <taxon>Fungi incertae sedis</taxon>
        <taxon>Zoopagomycota</taxon>
        <taxon>Kickxellomycotina</taxon>
        <taxon>Kickxellomycetes</taxon>
        <taxon>Kickxellales</taxon>
        <taxon>Kickxellaceae</taxon>
        <taxon>Coemansia</taxon>
    </lineage>
</organism>
<evidence type="ECO:0000313" key="1">
    <source>
        <dbReference type="EMBL" id="KAJ2810506.1"/>
    </source>
</evidence>
<reference evidence="1" key="1">
    <citation type="submission" date="2022-07" db="EMBL/GenBank/DDBJ databases">
        <title>Phylogenomic reconstructions and comparative analyses of Kickxellomycotina fungi.</title>
        <authorList>
            <person name="Reynolds N.K."/>
            <person name="Stajich J.E."/>
            <person name="Barry K."/>
            <person name="Grigoriev I.V."/>
            <person name="Crous P."/>
            <person name="Smith M.E."/>
        </authorList>
    </citation>
    <scope>NUCLEOTIDE SEQUENCE</scope>
    <source>
        <strain evidence="1">CBS 102833</strain>
    </source>
</reference>
<protein>
    <submittedName>
        <fullName evidence="1">Uncharacterized protein</fullName>
    </submittedName>
</protein>
<dbReference type="Proteomes" id="UP001140096">
    <property type="component" value="Unassembled WGS sequence"/>
</dbReference>
<name>A0ACC1LK11_9FUNG</name>
<feature type="non-terminal residue" evidence="1">
    <location>
        <position position="252"/>
    </location>
</feature>
<accession>A0ACC1LK11</accession>
<comment type="caution">
    <text evidence="1">The sequence shown here is derived from an EMBL/GenBank/DDBJ whole genome shotgun (WGS) entry which is preliminary data.</text>
</comment>
<dbReference type="EMBL" id="JANBUP010000692">
    <property type="protein sequence ID" value="KAJ2810506.1"/>
    <property type="molecule type" value="Genomic_DNA"/>
</dbReference>
<gene>
    <name evidence="1" type="ORF">H4S07_002636</name>
</gene>
<proteinExistence type="predicted"/>
<keyword evidence="2" id="KW-1185">Reference proteome</keyword>
<sequence length="252" mass="27007">MEVEAGTFSVDVRGQMFSLPTDQAPAADVERHLRNRMQPENADLRKQAAAEAKACVSAIDTLMRGGNAVCSSLHNGRHIGIVSTGKVIDGVVSFEIGAGTSSSSVLGVAVCLGSQVDAPYSPGVIENLIEATNYHPQCHPDAHHVWVIMLGPGRMRICFMESDTIHLSAVQSIDSPAGCLLLGAAMANVTLSESWRLGADPTMKWRQAIERKANEGSEVSLRVKRRNTIHDDVVFAPVNSTLHHPAAPSPKR</sequence>
<evidence type="ECO:0000313" key="2">
    <source>
        <dbReference type="Proteomes" id="UP001140096"/>
    </source>
</evidence>